<comment type="caution">
    <text evidence="10">The sequence shown here is derived from an EMBL/GenBank/DDBJ whole genome shotgun (WGS) entry which is preliminary data.</text>
</comment>
<evidence type="ECO:0000256" key="7">
    <source>
        <dbReference type="ARBA" id="ARBA00023128"/>
    </source>
</evidence>
<dbReference type="GO" id="GO:0005634">
    <property type="term" value="C:nucleus"/>
    <property type="evidence" value="ECO:0007669"/>
    <property type="project" value="TreeGrafter"/>
</dbReference>
<evidence type="ECO:0000256" key="6">
    <source>
        <dbReference type="ARBA" id="ARBA00022989"/>
    </source>
</evidence>
<proteinExistence type="inferred from homology"/>
<evidence type="ECO:0000256" key="8">
    <source>
        <dbReference type="ARBA" id="ARBA00023136"/>
    </source>
</evidence>
<dbReference type="GO" id="GO:0005741">
    <property type="term" value="C:mitochondrial outer membrane"/>
    <property type="evidence" value="ECO:0007669"/>
    <property type="project" value="TreeGrafter"/>
</dbReference>
<keyword evidence="6 9" id="KW-1133">Transmembrane helix</keyword>
<keyword evidence="7" id="KW-0496">Mitochondrion</keyword>
<dbReference type="GO" id="GO:0042802">
    <property type="term" value="F:identical protein binding"/>
    <property type="evidence" value="ECO:0007669"/>
    <property type="project" value="UniProtKB-ARBA"/>
</dbReference>
<name>A0AAD9JCM2_9ANNE</name>
<dbReference type="EMBL" id="JAODUP010000406">
    <property type="protein sequence ID" value="KAK2150404.1"/>
    <property type="molecule type" value="Genomic_DNA"/>
</dbReference>
<keyword evidence="11" id="KW-1185">Reference proteome</keyword>
<accession>A0AAD9JCM2</accession>
<comment type="similarity">
    <text evidence="3">Belongs to the NIP3 family.</text>
</comment>
<evidence type="ECO:0000313" key="10">
    <source>
        <dbReference type="EMBL" id="KAK2150404.1"/>
    </source>
</evidence>
<feature type="transmembrane region" description="Helical" evidence="9">
    <location>
        <begin position="152"/>
        <end position="174"/>
    </location>
</feature>
<protein>
    <submittedName>
        <fullName evidence="10">Uncharacterized protein</fullName>
    </submittedName>
</protein>
<dbReference type="Pfam" id="PF06553">
    <property type="entry name" value="BNIP3"/>
    <property type="match status" value="1"/>
</dbReference>
<dbReference type="Proteomes" id="UP001208570">
    <property type="component" value="Unassembled WGS sequence"/>
</dbReference>
<dbReference type="PANTHER" id="PTHR15186:SF5">
    <property type="entry name" value="BNIP3, ISOFORM A"/>
    <property type="match status" value="1"/>
</dbReference>
<evidence type="ECO:0000256" key="2">
    <source>
        <dbReference type="ARBA" id="ARBA00004325"/>
    </source>
</evidence>
<keyword evidence="4 9" id="KW-0812">Transmembrane</keyword>
<dbReference type="InterPro" id="IPR010548">
    <property type="entry name" value="BNIP3"/>
</dbReference>
<gene>
    <name evidence="10" type="ORF">LSH36_406g01042</name>
</gene>
<evidence type="ECO:0000256" key="5">
    <source>
        <dbReference type="ARBA" id="ARBA00022703"/>
    </source>
</evidence>
<dbReference type="AlphaFoldDB" id="A0AAD9JCM2"/>
<dbReference type="GO" id="GO:0097345">
    <property type="term" value="P:mitochondrial outer membrane permeabilization"/>
    <property type="evidence" value="ECO:0007669"/>
    <property type="project" value="TreeGrafter"/>
</dbReference>
<comment type="subcellular location">
    <subcellularLocation>
        <location evidence="1">Membrane</location>
        <topology evidence="1">Single-pass membrane protein</topology>
    </subcellularLocation>
    <subcellularLocation>
        <location evidence="2">Mitochondrion membrane</location>
    </subcellularLocation>
</comment>
<evidence type="ECO:0000313" key="11">
    <source>
        <dbReference type="Proteomes" id="UP001208570"/>
    </source>
</evidence>
<sequence length="189" mass="21427">MSSIQRQDPKDDNLNDSWVELHFLQQQQQGTPPAGSAAMSRPLQPGTIERMLLEAQKQQQLTPPTADPALYKPVSHGTMEKLLLEAQREWSRNSSRIGSNESRVQENGDWMLDWSSRPEVIPPGYKQPVKRAPLSVRNTKMMRSGPFSLENLPLMLLTHACTFFLGAAVMFMYLKRYCGWSAFATMTVD</sequence>
<organism evidence="10 11">
    <name type="scientific">Paralvinella palmiformis</name>
    <dbReference type="NCBI Taxonomy" id="53620"/>
    <lineage>
        <taxon>Eukaryota</taxon>
        <taxon>Metazoa</taxon>
        <taxon>Spiralia</taxon>
        <taxon>Lophotrochozoa</taxon>
        <taxon>Annelida</taxon>
        <taxon>Polychaeta</taxon>
        <taxon>Sedentaria</taxon>
        <taxon>Canalipalpata</taxon>
        <taxon>Terebellida</taxon>
        <taxon>Terebelliformia</taxon>
        <taxon>Alvinellidae</taxon>
        <taxon>Paralvinella</taxon>
    </lineage>
</organism>
<evidence type="ECO:0000256" key="1">
    <source>
        <dbReference type="ARBA" id="ARBA00004167"/>
    </source>
</evidence>
<evidence type="ECO:0000256" key="4">
    <source>
        <dbReference type="ARBA" id="ARBA00022692"/>
    </source>
</evidence>
<dbReference type="GO" id="GO:0043065">
    <property type="term" value="P:positive regulation of apoptotic process"/>
    <property type="evidence" value="ECO:0007669"/>
    <property type="project" value="InterPro"/>
</dbReference>
<evidence type="ECO:0000256" key="3">
    <source>
        <dbReference type="ARBA" id="ARBA00007710"/>
    </source>
</evidence>
<reference evidence="10" key="1">
    <citation type="journal article" date="2023" name="Mol. Biol. Evol.">
        <title>Third-Generation Sequencing Reveals the Adaptive Role of the Epigenome in Three Deep-Sea Polychaetes.</title>
        <authorList>
            <person name="Perez M."/>
            <person name="Aroh O."/>
            <person name="Sun Y."/>
            <person name="Lan Y."/>
            <person name="Juniper S.K."/>
            <person name="Young C.R."/>
            <person name="Angers B."/>
            <person name="Qian P.Y."/>
        </authorList>
    </citation>
    <scope>NUCLEOTIDE SEQUENCE</scope>
    <source>
        <strain evidence="10">P08H-3</strain>
    </source>
</reference>
<dbReference type="PANTHER" id="PTHR15186">
    <property type="entry name" value="RE48077P"/>
    <property type="match status" value="1"/>
</dbReference>
<keyword evidence="5" id="KW-0053">Apoptosis</keyword>
<keyword evidence="8 9" id="KW-0472">Membrane</keyword>
<evidence type="ECO:0000256" key="9">
    <source>
        <dbReference type="SAM" id="Phobius"/>
    </source>
</evidence>